<feature type="domain" description="Glycosyl hydrolase family 13 catalytic" evidence="4">
    <location>
        <begin position="77"/>
        <end position="177"/>
    </location>
</feature>
<reference evidence="5" key="1">
    <citation type="submission" date="2020-04" db="EMBL/GenBank/DDBJ databases">
        <authorList>
            <person name="Zhang T."/>
        </authorList>
    </citation>
    <scope>NUCLEOTIDE SEQUENCE</scope>
    <source>
        <strain evidence="5">HKST-UBA02</strain>
    </source>
</reference>
<evidence type="ECO:0000313" key="6">
    <source>
        <dbReference type="Proteomes" id="UP000739538"/>
    </source>
</evidence>
<comment type="caution">
    <text evidence="5">The sequence shown here is derived from an EMBL/GenBank/DDBJ whole genome shotgun (WGS) entry which is preliminary data.</text>
</comment>
<evidence type="ECO:0000256" key="3">
    <source>
        <dbReference type="SAM" id="MobiDB-lite"/>
    </source>
</evidence>
<dbReference type="AlphaFoldDB" id="A0A956NJ25"/>
<dbReference type="PANTHER" id="PTHR10357:SF210">
    <property type="entry name" value="MALTODEXTRIN GLUCOSIDASE"/>
    <property type="match status" value="1"/>
</dbReference>
<dbReference type="SUPFAM" id="SSF51445">
    <property type="entry name" value="(Trans)glycosidases"/>
    <property type="match status" value="1"/>
</dbReference>
<sequence>EGDAVPARRIARWKGRDVWEARVTFQRPPAKLKYGFRLEDGGASVRFPEGKARFTLAAAQAGRFETPDWVRDAVFYQIFPDRFRDGDPNTQPAAPPRPEGKPWGIDDRYLDRWGTAPAHFNFMGGDLAGITEKADYIASLGATCVYLNPIFKAGSNHRYDAADYEQVDPGLGTLDDL</sequence>
<dbReference type="InterPro" id="IPR006047">
    <property type="entry name" value="GH13_cat_dom"/>
</dbReference>
<keyword evidence="2" id="KW-0326">Glycosidase</keyword>
<protein>
    <recommendedName>
        <fullName evidence="4">Glycosyl hydrolase family 13 catalytic domain-containing protein</fullName>
    </recommendedName>
</protein>
<dbReference type="InterPro" id="IPR017853">
    <property type="entry name" value="GH"/>
</dbReference>
<organism evidence="5 6">
    <name type="scientific">Eiseniibacteriota bacterium</name>
    <dbReference type="NCBI Taxonomy" id="2212470"/>
    <lineage>
        <taxon>Bacteria</taxon>
        <taxon>Candidatus Eiseniibacteriota</taxon>
    </lineage>
</organism>
<dbReference type="GO" id="GO:0005975">
    <property type="term" value="P:carbohydrate metabolic process"/>
    <property type="evidence" value="ECO:0007669"/>
    <property type="project" value="InterPro"/>
</dbReference>
<dbReference type="Gene3D" id="3.20.20.80">
    <property type="entry name" value="Glycosidases"/>
    <property type="match status" value="1"/>
</dbReference>
<name>A0A956NJ25_UNCEI</name>
<feature type="region of interest" description="Disordered" evidence="3">
    <location>
        <begin position="82"/>
        <end position="104"/>
    </location>
</feature>
<feature type="non-terminal residue" evidence="5">
    <location>
        <position position="1"/>
    </location>
</feature>
<evidence type="ECO:0000256" key="1">
    <source>
        <dbReference type="ARBA" id="ARBA00022801"/>
    </source>
</evidence>
<gene>
    <name evidence="5" type="ORF">KDA27_29120</name>
</gene>
<evidence type="ECO:0000256" key="2">
    <source>
        <dbReference type="ARBA" id="ARBA00023295"/>
    </source>
</evidence>
<dbReference type="Proteomes" id="UP000739538">
    <property type="component" value="Unassembled WGS sequence"/>
</dbReference>
<reference evidence="5" key="2">
    <citation type="journal article" date="2021" name="Microbiome">
        <title>Successional dynamics and alternative stable states in a saline activated sludge microbial community over 9 years.</title>
        <authorList>
            <person name="Wang Y."/>
            <person name="Ye J."/>
            <person name="Ju F."/>
            <person name="Liu L."/>
            <person name="Boyd J.A."/>
            <person name="Deng Y."/>
            <person name="Parks D.H."/>
            <person name="Jiang X."/>
            <person name="Yin X."/>
            <person name="Woodcroft B.J."/>
            <person name="Tyson G.W."/>
            <person name="Hugenholtz P."/>
            <person name="Polz M.F."/>
            <person name="Zhang T."/>
        </authorList>
    </citation>
    <scope>NUCLEOTIDE SEQUENCE</scope>
    <source>
        <strain evidence="5">HKST-UBA02</strain>
    </source>
</reference>
<proteinExistence type="predicted"/>
<evidence type="ECO:0000313" key="5">
    <source>
        <dbReference type="EMBL" id="MCA9759894.1"/>
    </source>
</evidence>
<dbReference type="PANTHER" id="PTHR10357">
    <property type="entry name" value="ALPHA-AMYLASE FAMILY MEMBER"/>
    <property type="match status" value="1"/>
</dbReference>
<feature type="non-terminal residue" evidence="5">
    <location>
        <position position="177"/>
    </location>
</feature>
<dbReference type="Pfam" id="PF00128">
    <property type="entry name" value="Alpha-amylase"/>
    <property type="match status" value="1"/>
</dbReference>
<dbReference type="EMBL" id="JAGQHS010000597">
    <property type="protein sequence ID" value="MCA9759894.1"/>
    <property type="molecule type" value="Genomic_DNA"/>
</dbReference>
<keyword evidence="1" id="KW-0378">Hydrolase</keyword>
<dbReference type="GO" id="GO:0016798">
    <property type="term" value="F:hydrolase activity, acting on glycosyl bonds"/>
    <property type="evidence" value="ECO:0007669"/>
    <property type="project" value="UniProtKB-KW"/>
</dbReference>
<evidence type="ECO:0000259" key="4">
    <source>
        <dbReference type="Pfam" id="PF00128"/>
    </source>
</evidence>
<accession>A0A956NJ25</accession>